<reference evidence="2 3" key="1">
    <citation type="submission" date="2016-12" db="EMBL/GenBank/DDBJ databases">
        <title>Diversity of luminous bacteria.</title>
        <authorList>
            <person name="Yoshizawa S."/>
            <person name="Kogure K."/>
        </authorList>
    </citation>
    <scope>NUCLEOTIDE SEQUENCE [LARGE SCALE GENOMIC DNA]</scope>
    <source>
        <strain evidence="2 3">LC1-200</strain>
    </source>
</reference>
<evidence type="ECO:0000256" key="1">
    <source>
        <dbReference type="SAM" id="Phobius"/>
    </source>
</evidence>
<proteinExistence type="predicted"/>
<organism evidence="2 3">
    <name type="scientific">Photobacterium angustum</name>
    <dbReference type="NCBI Taxonomy" id="661"/>
    <lineage>
        <taxon>Bacteria</taxon>
        <taxon>Pseudomonadati</taxon>
        <taxon>Pseudomonadota</taxon>
        <taxon>Gammaproteobacteria</taxon>
        <taxon>Vibrionales</taxon>
        <taxon>Vibrionaceae</taxon>
        <taxon>Photobacterium</taxon>
    </lineage>
</organism>
<dbReference type="Proteomes" id="UP000238730">
    <property type="component" value="Unassembled WGS sequence"/>
</dbReference>
<keyword evidence="1" id="KW-0472">Membrane</keyword>
<keyword evidence="1" id="KW-0812">Transmembrane</keyword>
<feature type="transmembrane region" description="Helical" evidence="1">
    <location>
        <begin position="17"/>
        <end position="35"/>
    </location>
</feature>
<evidence type="ECO:0000313" key="3">
    <source>
        <dbReference type="Proteomes" id="UP000238730"/>
    </source>
</evidence>
<dbReference type="OrthoDB" id="95459at2"/>
<dbReference type="RefSeq" id="WP_105062151.1">
    <property type="nucleotide sequence ID" value="NZ_MSCJ01000003.1"/>
</dbReference>
<dbReference type="Pfam" id="PF19659">
    <property type="entry name" value="DUF6162"/>
    <property type="match status" value="1"/>
</dbReference>
<gene>
    <name evidence="2" type="ORF">BTO08_19065</name>
</gene>
<evidence type="ECO:0000313" key="2">
    <source>
        <dbReference type="EMBL" id="PQJ62340.1"/>
    </source>
</evidence>
<sequence>MIRQTVRSDNGDREGKWVALCIGLILLVSFVLLPYHQTKQPKSALLSHQVSITDLAAEEIAMIAELRLAHEEIRNLYQDSQLGAAVGQWPQISELQEFWIAPFVTDKSWERKGRHQWALITDAVYQGVRADDKGSMSVVLNSHSASPDIWLAMDDNVSLLDANALRDFDGKHLIDNGWTQIVFNDSPNNNESHNH</sequence>
<accession>A0A2S7VL06</accession>
<dbReference type="EMBL" id="MSCJ01000003">
    <property type="protein sequence ID" value="PQJ62340.1"/>
    <property type="molecule type" value="Genomic_DNA"/>
</dbReference>
<name>A0A2S7VL06_PHOAN</name>
<dbReference type="InterPro" id="IPR046160">
    <property type="entry name" value="DUF6162"/>
</dbReference>
<comment type="caution">
    <text evidence="2">The sequence shown here is derived from an EMBL/GenBank/DDBJ whole genome shotgun (WGS) entry which is preliminary data.</text>
</comment>
<protein>
    <submittedName>
        <fullName evidence="2">Uncharacterized protein</fullName>
    </submittedName>
</protein>
<dbReference type="AlphaFoldDB" id="A0A2S7VL06"/>
<keyword evidence="1" id="KW-1133">Transmembrane helix</keyword>